<reference evidence="2 3" key="1">
    <citation type="submission" date="2013-04" db="EMBL/GenBank/DDBJ databases">
        <title>The Genome Sequence of Treponema medium ATCC 700293.</title>
        <authorList>
            <consortium name="The Broad Institute Genomics Platform"/>
            <person name="Earl A."/>
            <person name="Ward D."/>
            <person name="Feldgarden M."/>
            <person name="Gevers D."/>
            <person name="Leonetti C."/>
            <person name="Blanton J.M."/>
            <person name="Dewhirst F.E."/>
            <person name="Izard J."/>
            <person name="Walker B."/>
            <person name="Young S."/>
            <person name="Zeng Q."/>
            <person name="Gargeya S."/>
            <person name="Fitzgerald M."/>
            <person name="Haas B."/>
            <person name="Abouelleil A."/>
            <person name="Allen A.W."/>
            <person name="Alvarado L."/>
            <person name="Arachchi H.M."/>
            <person name="Berlin A.M."/>
            <person name="Chapman S.B."/>
            <person name="Gainer-Dewar J."/>
            <person name="Goldberg J."/>
            <person name="Griggs A."/>
            <person name="Gujja S."/>
            <person name="Hansen M."/>
            <person name="Howarth C."/>
            <person name="Imamovic A."/>
            <person name="Ireland A."/>
            <person name="Larimer J."/>
            <person name="McCowan C."/>
            <person name="Murphy C."/>
            <person name="Pearson M."/>
            <person name="Poon T.W."/>
            <person name="Priest M."/>
            <person name="Roberts A."/>
            <person name="Saif S."/>
            <person name="Shea T."/>
            <person name="Sisk P."/>
            <person name="Sykes S."/>
            <person name="Wortman J."/>
            <person name="Nusbaum C."/>
            <person name="Birren B."/>
        </authorList>
    </citation>
    <scope>NUCLEOTIDE SEQUENCE [LARGE SCALE GENOMIC DNA]</scope>
    <source>
        <strain evidence="2 3">ATCC 700293</strain>
    </source>
</reference>
<organism evidence="2 3">
    <name type="scientific">Treponema medium ATCC 700293</name>
    <dbReference type="NCBI Taxonomy" id="1125700"/>
    <lineage>
        <taxon>Bacteria</taxon>
        <taxon>Pseudomonadati</taxon>
        <taxon>Spirochaetota</taxon>
        <taxon>Spirochaetia</taxon>
        <taxon>Spirochaetales</taxon>
        <taxon>Treponemataceae</taxon>
        <taxon>Treponema</taxon>
    </lineage>
</organism>
<feature type="signal peptide" evidence="1">
    <location>
        <begin position="1"/>
        <end position="25"/>
    </location>
</feature>
<comment type="caution">
    <text evidence="2">The sequence shown here is derived from an EMBL/GenBank/DDBJ whole genome shotgun (WGS) entry which is preliminary data.</text>
</comment>
<evidence type="ECO:0008006" key="4">
    <source>
        <dbReference type="Google" id="ProtNLM"/>
    </source>
</evidence>
<evidence type="ECO:0000313" key="3">
    <source>
        <dbReference type="Proteomes" id="UP000014634"/>
    </source>
</evidence>
<feature type="chain" id="PRO_5041716293" description="Polymorphic outer membrane protein" evidence="1">
    <location>
        <begin position="26"/>
        <end position="1028"/>
    </location>
</feature>
<evidence type="ECO:0000256" key="1">
    <source>
        <dbReference type="SAM" id="SignalP"/>
    </source>
</evidence>
<dbReference type="Proteomes" id="UP000014634">
    <property type="component" value="Unassembled WGS sequence"/>
</dbReference>
<proteinExistence type="predicted"/>
<dbReference type="InterPro" id="IPR011050">
    <property type="entry name" value="Pectin_lyase_fold/virulence"/>
</dbReference>
<dbReference type="PANTHER" id="PTHR11319:SF35">
    <property type="entry name" value="OUTER MEMBRANE PROTEIN PMPC-RELATED"/>
    <property type="match status" value="1"/>
</dbReference>
<dbReference type="RefSeq" id="WP_016523281.1">
    <property type="nucleotide sequence ID" value="NZ_KE332517.1"/>
</dbReference>
<evidence type="ECO:0000313" key="2">
    <source>
        <dbReference type="EMBL" id="EPF28639.1"/>
    </source>
</evidence>
<protein>
    <recommendedName>
        <fullName evidence="4">Polymorphic outer membrane protein</fullName>
    </recommendedName>
</protein>
<gene>
    <name evidence="2" type="ORF">HMPREF9195_01337</name>
</gene>
<keyword evidence="1" id="KW-0732">Signal</keyword>
<dbReference type="InterPro" id="IPR006626">
    <property type="entry name" value="PbH1"/>
</dbReference>
<dbReference type="PANTHER" id="PTHR11319">
    <property type="entry name" value="G PROTEIN-COUPLED RECEPTOR-RELATED"/>
    <property type="match status" value="1"/>
</dbReference>
<sequence>MRNVYAILTGICLILLCTTCTQFTADIEDYLSYWSTEVAATDFTLDKPYISMGEMLYVSSAEDVTVTIKLRNPKKLTLKMPTSSDKVIRFPGLSTQPQYGIEKDYTLTQTTSNKLILTYKKDFLQAHEWGNGDIGAEITFIADDNRVFDKRFSMNLKADTPPALEYKGVGKTQADGKWYYVLIFQAQNMNAPLPSPLSHLHGDIKTLHITKESGESSVYTIQNINAAAKTFNWKPGDPLLMTAMQLEAGDYEGAAPNFPAATDKWLIYYKTDIEISPSSAAKTYTAQLSDAAGLRSNEVKCSTVKRKVGAINLVVTNPSSYIPQSGETGEQAYPYSIRCDEDGATLKATCNTPGVTISYTVYNITSGMAVETSKGSGASPLTGIRLITPGTVGQTKKYKVALKATAPGFTEDTRDVYYTLTRAGGVTIDASTLNENEKWKKLREAVVNATEGDIITIKGEIKATNDSGNYDEIIINKDLTIRGKSSKDTDILNANGNTGSKPVHRIFNVQTGKTLTLSGLTLKNATAPSGGDGGAIFVQSSGRAELSNCTIEGCNANGGSGGAIGSQGGTVTITGCTLTNNSATDGGAVYATSGGTFTMHSGTINGNTVQSTAPKTRGGGVFVSVGATFTMKGGTISGNTATTQGSSGTKAMGGGVCVSDSGSKFIMEEHSPKITGNKVKTAGSGSNLSTIGGGVCVCDGAIFEMKAGSIENNKALEGDKQYFGHTGGGVCVGDSVDGSTSGATFTMTGGTISDNEAGYGGGVAVTSNSSFKMSGDDSKISGNKASYQDKNPPHKKLGSGGGVFVLHGILDMTGGVINGNEAGYGGGIHGKAHGSNNGEIVVSGNSTISNNIADSGGGITSEYKLSIKEYASKTPTIKENNANSICGGIYLRYNNILNFTGGTVTGNTVSALPGLGKGMYLEAKSTKVEMSGSATVNENNDVHLGGFDSSNYAYITVTGALTEQHAATLTVRSDFGYTAGREVVKGDGFPLTLAYINKFPITKQTAPSEQEWTTELSSNALRLKKGTP</sequence>
<dbReference type="EMBL" id="ATFE01000009">
    <property type="protein sequence ID" value="EPF28639.1"/>
    <property type="molecule type" value="Genomic_DNA"/>
</dbReference>
<dbReference type="SUPFAM" id="SSF51126">
    <property type="entry name" value="Pectin lyase-like"/>
    <property type="match status" value="1"/>
</dbReference>
<dbReference type="Gene3D" id="2.160.20.10">
    <property type="entry name" value="Single-stranded right-handed beta-helix, Pectin lyase-like"/>
    <property type="match status" value="1"/>
</dbReference>
<dbReference type="AlphaFoldDB" id="A0AA87NQU4"/>
<dbReference type="InterPro" id="IPR012334">
    <property type="entry name" value="Pectin_lyas_fold"/>
</dbReference>
<name>A0AA87NQU4_TREMD</name>
<dbReference type="SMART" id="SM00710">
    <property type="entry name" value="PbH1"/>
    <property type="match status" value="10"/>
</dbReference>
<accession>A0AA87NQU4</accession>